<dbReference type="PROSITE" id="PS50931">
    <property type="entry name" value="HTH_LYSR"/>
    <property type="match status" value="1"/>
</dbReference>
<dbReference type="InterPro" id="IPR036390">
    <property type="entry name" value="WH_DNA-bd_sf"/>
</dbReference>
<dbReference type="GO" id="GO:0032993">
    <property type="term" value="C:protein-DNA complex"/>
    <property type="evidence" value="ECO:0007669"/>
    <property type="project" value="TreeGrafter"/>
</dbReference>
<dbReference type="Gene3D" id="3.40.190.10">
    <property type="entry name" value="Periplasmic binding protein-like II"/>
    <property type="match status" value="2"/>
</dbReference>
<evidence type="ECO:0000313" key="6">
    <source>
        <dbReference type="EMBL" id="SFA81266.1"/>
    </source>
</evidence>
<dbReference type="InterPro" id="IPR005119">
    <property type="entry name" value="LysR_subst-bd"/>
</dbReference>
<dbReference type="PANTHER" id="PTHR30346">
    <property type="entry name" value="TRANSCRIPTIONAL DUAL REGULATOR HCAR-RELATED"/>
    <property type="match status" value="1"/>
</dbReference>
<keyword evidence="3 6" id="KW-0238">DNA-binding</keyword>
<organism evidence="6 7">
    <name type="scientific">Amycolatopsis marina</name>
    <dbReference type="NCBI Taxonomy" id="490629"/>
    <lineage>
        <taxon>Bacteria</taxon>
        <taxon>Bacillati</taxon>
        <taxon>Actinomycetota</taxon>
        <taxon>Actinomycetes</taxon>
        <taxon>Pseudonocardiales</taxon>
        <taxon>Pseudonocardiaceae</taxon>
        <taxon>Amycolatopsis</taxon>
    </lineage>
</organism>
<comment type="similarity">
    <text evidence="1">Belongs to the LysR transcriptional regulatory family.</text>
</comment>
<dbReference type="EMBL" id="FOKG01000001">
    <property type="protein sequence ID" value="SFA81266.1"/>
    <property type="molecule type" value="Genomic_DNA"/>
</dbReference>
<sequence length="301" mass="32985">MMDLRRLRVLRVLAERGTVTATAEALHLTPSAVSQQLRQLSRELGVELLRPDGRRVQLSPAARVLLEHTDRLYEQWEQVRAEIAVSEGVPRGRLGMCAVSSAIAALLAPAVTRLRAVYPELRVFISEEESADCFQLLLTEESDIAVILPTPDTPPMTDPRFEHRSLLEDPQDLLVPRGHRLAREDGVELADAAGERWIVKQRHNDTFPLLLAACAAAGFTPDVAHSAKEWFAVSALVAEGLGVCLLPRLVPIPERYPVMRVPLRGSPIPARRIVACVRRGSAEQPAVAAGLRVLGEVAGVE</sequence>
<dbReference type="GO" id="GO:0003677">
    <property type="term" value="F:DNA binding"/>
    <property type="evidence" value="ECO:0007669"/>
    <property type="project" value="UniProtKB-KW"/>
</dbReference>
<dbReference type="STRING" id="490629.SAMN05216266_101587"/>
<dbReference type="PANTHER" id="PTHR30346:SF29">
    <property type="entry name" value="LYSR SUBSTRATE-BINDING"/>
    <property type="match status" value="1"/>
</dbReference>
<evidence type="ECO:0000256" key="4">
    <source>
        <dbReference type="ARBA" id="ARBA00023163"/>
    </source>
</evidence>
<dbReference type="SUPFAM" id="SSF46785">
    <property type="entry name" value="Winged helix' DNA-binding domain"/>
    <property type="match status" value="1"/>
</dbReference>
<keyword evidence="2" id="KW-0805">Transcription regulation</keyword>
<dbReference type="InterPro" id="IPR000847">
    <property type="entry name" value="LysR_HTH_N"/>
</dbReference>
<dbReference type="Gene3D" id="1.10.10.10">
    <property type="entry name" value="Winged helix-like DNA-binding domain superfamily/Winged helix DNA-binding domain"/>
    <property type="match status" value="1"/>
</dbReference>
<gene>
    <name evidence="6" type="ORF">SAMN05216266_101587</name>
</gene>
<dbReference type="InterPro" id="IPR036388">
    <property type="entry name" value="WH-like_DNA-bd_sf"/>
</dbReference>
<dbReference type="RefSeq" id="WP_091668907.1">
    <property type="nucleotide sequence ID" value="NZ_FOKG01000001.1"/>
</dbReference>
<dbReference type="Pfam" id="PF03466">
    <property type="entry name" value="LysR_substrate"/>
    <property type="match status" value="1"/>
</dbReference>
<evidence type="ECO:0000256" key="2">
    <source>
        <dbReference type="ARBA" id="ARBA00023015"/>
    </source>
</evidence>
<dbReference type="SUPFAM" id="SSF53850">
    <property type="entry name" value="Periplasmic binding protein-like II"/>
    <property type="match status" value="1"/>
</dbReference>
<dbReference type="Proteomes" id="UP000243799">
    <property type="component" value="Unassembled WGS sequence"/>
</dbReference>
<reference evidence="7" key="1">
    <citation type="submission" date="2016-10" db="EMBL/GenBank/DDBJ databases">
        <authorList>
            <person name="Varghese N."/>
            <person name="Submissions S."/>
        </authorList>
    </citation>
    <scope>NUCLEOTIDE SEQUENCE [LARGE SCALE GENOMIC DNA]</scope>
    <source>
        <strain evidence="7">CGMCC 4.3568</strain>
    </source>
</reference>
<accession>A0A1I0W015</accession>
<proteinExistence type="inferred from homology"/>
<evidence type="ECO:0000256" key="3">
    <source>
        <dbReference type="ARBA" id="ARBA00023125"/>
    </source>
</evidence>
<dbReference type="GO" id="GO:0003700">
    <property type="term" value="F:DNA-binding transcription factor activity"/>
    <property type="evidence" value="ECO:0007669"/>
    <property type="project" value="InterPro"/>
</dbReference>
<keyword evidence="4" id="KW-0804">Transcription</keyword>
<name>A0A1I0W015_9PSEU</name>
<dbReference type="Pfam" id="PF00126">
    <property type="entry name" value="HTH_1"/>
    <property type="match status" value="1"/>
</dbReference>
<dbReference type="OrthoDB" id="4131546at2"/>
<keyword evidence="7" id="KW-1185">Reference proteome</keyword>
<feature type="domain" description="HTH lysR-type" evidence="5">
    <location>
        <begin position="2"/>
        <end position="59"/>
    </location>
</feature>
<evidence type="ECO:0000256" key="1">
    <source>
        <dbReference type="ARBA" id="ARBA00009437"/>
    </source>
</evidence>
<dbReference type="AlphaFoldDB" id="A0A1I0W015"/>
<evidence type="ECO:0000313" key="7">
    <source>
        <dbReference type="Proteomes" id="UP000243799"/>
    </source>
</evidence>
<dbReference type="CDD" id="cd08423">
    <property type="entry name" value="PBP2_LTTR_like_6"/>
    <property type="match status" value="1"/>
</dbReference>
<evidence type="ECO:0000259" key="5">
    <source>
        <dbReference type="PROSITE" id="PS50931"/>
    </source>
</evidence>
<protein>
    <submittedName>
        <fullName evidence="6">DNA-binding transcriptional regulator, LysR family</fullName>
    </submittedName>
</protein>